<proteinExistence type="predicted"/>
<dbReference type="InterPro" id="IPR014914">
    <property type="entry name" value="RES_dom"/>
</dbReference>
<evidence type="ECO:0000259" key="1">
    <source>
        <dbReference type="SMART" id="SM00953"/>
    </source>
</evidence>
<sequence>MRLFRIAPEKFLENYTGLGGSFEDGARWNLPQTPVMYFGLTASVAMLEMTNYTASPRKVPPSYRLGLYELDDDAAISELIESDLPEDWSAFPYPESTQEIGNQWLQSLEGVGLIVPSCAVSGGLEHIMVVNPRHQDIKKLRFKHSFKDIFNPRAFSGVYLEE</sequence>
<feature type="domain" description="RES" evidence="1">
    <location>
        <begin position="14"/>
        <end position="144"/>
    </location>
</feature>
<evidence type="ECO:0000313" key="3">
    <source>
        <dbReference type="Proteomes" id="UP001475781"/>
    </source>
</evidence>
<dbReference type="Pfam" id="PF08808">
    <property type="entry name" value="RES"/>
    <property type="match status" value="1"/>
</dbReference>
<keyword evidence="3" id="KW-1185">Reference proteome</keyword>
<evidence type="ECO:0000313" key="2">
    <source>
        <dbReference type="EMBL" id="WZF90159.1"/>
    </source>
</evidence>
<dbReference type="Proteomes" id="UP001475781">
    <property type="component" value="Chromosome"/>
</dbReference>
<dbReference type="EMBL" id="CP101118">
    <property type="protein sequence ID" value="WZF90159.1"/>
    <property type="molecule type" value="Genomic_DNA"/>
</dbReference>
<accession>A0ABZ2W691</accession>
<gene>
    <name evidence="2" type="ORF">NLK58_08205</name>
</gene>
<organism evidence="2 3">
    <name type="scientific">Marinobacter metalliresistant</name>
    <dbReference type="NCBI Taxonomy" id="2961995"/>
    <lineage>
        <taxon>Bacteria</taxon>
        <taxon>Pseudomonadati</taxon>
        <taxon>Pseudomonadota</taxon>
        <taxon>Gammaproteobacteria</taxon>
        <taxon>Pseudomonadales</taxon>
        <taxon>Marinobacteraceae</taxon>
        <taxon>Marinobacter</taxon>
    </lineage>
</organism>
<reference evidence="2 3" key="1">
    <citation type="submission" date="2022-07" db="EMBL/GenBank/DDBJ databases">
        <title>A copper resistant bacterium isolated from sediment samples of deep sea hydrothermal areas.</title>
        <authorList>
            <person name="Zeng X."/>
        </authorList>
    </citation>
    <scope>NUCLEOTIDE SEQUENCE [LARGE SCALE GENOMIC DNA]</scope>
    <source>
        <strain evidence="3">CuT 6</strain>
    </source>
</reference>
<name>A0ABZ2W691_9GAMM</name>
<dbReference type="RefSeq" id="WP_341582491.1">
    <property type="nucleotide sequence ID" value="NZ_CP101118.1"/>
</dbReference>
<protein>
    <submittedName>
        <fullName evidence="2">RES family NAD+ phosphorylase</fullName>
    </submittedName>
</protein>
<dbReference type="SMART" id="SM00953">
    <property type="entry name" value="RES"/>
    <property type="match status" value="1"/>
</dbReference>